<accession>A0A9D3ND41</accession>
<comment type="caution">
    <text evidence="2">The sequence shown here is derived from an EMBL/GenBank/DDBJ whole genome shotgun (WGS) entry which is preliminary data.</text>
</comment>
<reference evidence="2 3" key="1">
    <citation type="submission" date="2021-06" db="EMBL/GenBank/DDBJ databases">
        <title>Chromosome-level genome assembly of the red-tail catfish (Hemibagrus wyckioides).</title>
        <authorList>
            <person name="Shao F."/>
        </authorList>
    </citation>
    <scope>NUCLEOTIDE SEQUENCE [LARGE SCALE GENOMIC DNA]</scope>
    <source>
        <strain evidence="2">EC202008001</strain>
        <tissue evidence="2">Blood</tissue>
    </source>
</reference>
<protein>
    <submittedName>
        <fullName evidence="2">Uncharacterized protein</fullName>
    </submittedName>
</protein>
<keyword evidence="3" id="KW-1185">Reference proteome</keyword>
<dbReference type="AlphaFoldDB" id="A0A9D3ND41"/>
<dbReference type="EMBL" id="JAHKSW010000022">
    <property type="protein sequence ID" value="KAG7318692.1"/>
    <property type="molecule type" value="Genomic_DNA"/>
</dbReference>
<feature type="region of interest" description="Disordered" evidence="1">
    <location>
        <begin position="1"/>
        <end position="96"/>
    </location>
</feature>
<evidence type="ECO:0000313" key="2">
    <source>
        <dbReference type="EMBL" id="KAG7318692.1"/>
    </source>
</evidence>
<dbReference type="Proteomes" id="UP000824219">
    <property type="component" value="Linkage Group LG22"/>
</dbReference>
<gene>
    <name evidence="2" type="ORF">KOW79_018447</name>
</gene>
<proteinExistence type="predicted"/>
<organism evidence="2 3">
    <name type="scientific">Hemibagrus wyckioides</name>
    <dbReference type="NCBI Taxonomy" id="337641"/>
    <lineage>
        <taxon>Eukaryota</taxon>
        <taxon>Metazoa</taxon>
        <taxon>Chordata</taxon>
        <taxon>Craniata</taxon>
        <taxon>Vertebrata</taxon>
        <taxon>Euteleostomi</taxon>
        <taxon>Actinopterygii</taxon>
        <taxon>Neopterygii</taxon>
        <taxon>Teleostei</taxon>
        <taxon>Ostariophysi</taxon>
        <taxon>Siluriformes</taxon>
        <taxon>Bagridae</taxon>
        <taxon>Hemibagrus</taxon>
    </lineage>
</organism>
<evidence type="ECO:0000256" key="1">
    <source>
        <dbReference type="SAM" id="MobiDB-lite"/>
    </source>
</evidence>
<sequence>MSLPCRYHPFLHTLNPGQDGQTERKKQRLIKRRGEEECGKGQRLWNDPLRMQLSSDPSGTPEERDWPVDSSGRSLRGLGSGSEGKGQRRWTRTDTDSVEKEWTHVCCAARHSGKCSLRVLKQISGI</sequence>
<evidence type="ECO:0000313" key="3">
    <source>
        <dbReference type="Proteomes" id="UP000824219"/>
    </source>
</evidence>
<name>A0A9D3ND41_9TELE</name>